<evidence type="ECO:0000313" key="1">
    <source>
        <dbReference type="EMBL" id="KZS09688.1"/>
    </source>
</evidence>
<dbReference type="AlphaFoldDB" id="A0A164SJJ0"/>
<dbReference type="EMBL" id="LRGB01002003">
    <property type="protein sequence ID" value="KZS09688.1"/>
    <property type="molecule type" value="Genomic_DNA"/>
</dbReference>
<dbReference type="STRING" id="35525.A0A164SJJ0"/>
<proteinExistence type="predicted"/>
<accession>A0A164SJJ0</accession>
<comment type="caution">
    <text evidence="1">The sequence shown here is derived from an EMBL/GenBank/DDBJ whole genome shotgun (WGS) entry which is preliminary data.</text>
</comment>
<name>A0A164SJJ0_9CRUS</name>
<protein>
    <submittedName>
        <fullName evidence="1">Uncharacterized protein</fullName>
    </submittedName>
</protein>
<sequence length="84" mass="9326">MSSVELVDGLDGLKSFLALHYAQLKSSGIPEIYWATLHSKLTDSNFDAGDSFSIAEINDDITLMNSTFNRWKVMVTRPGGYISH</sequence>
<keyword evidence="2" id="KW-1185">Reference proteome</keyword>
<dbReference type="Proteomes" id="UP000076858">
    <property type="component" value="Unassembled WGS sequence"/>
</dbReference>
<gene>
    <name evidence="1" type="ORF">APZ42_026008</name>
</gene>
<reference evidence="1 2" key="1">
    <citation type="submission" date="2016-03" db="EMBL/GenBank/DDBJ databases">
        <title>EvidentialGene: Evidence-directed Construction of Genes on Genomes.</title>
        <authorList>
            <person name="Gilbert D.G."/>
            <person name="Choi J.-H."/>
            <person name="Mockaitis K."/>
            <person name="Colbourne J."/>
            <person name="Pfrender M."/>
        </authorList>
    </citation>
    <scope>NUCLEOTIDE SEQUENCE [LARGE SCALE GENOMIC DNA]</scope>
    <source>
        <strain evidence="1 2">Xinb3</strain>
        <tissue evidence="1">Complete organism</tissue>
    </source>
</reference>
<evidence type="ECO:0000313" key="2">
    <source>
        <dbReference type="Proteomes" id="UP000076858"/>
    </source>
</evidence>
<organism evidence="1 2">
    <name type="scientific">Daphnia magna</name>
    <dbReference type="NCBI Taxonomy" id="35525"/>
    <lineage>
        <taxon>Eukaryota</taxon>
        <taxon>Metazoa</taxon>
        <taxon>Ecdysozoa</taxon>
        <taxon>Arthropoda</taxon>
        <taxon>Crustacea</taxon>
        <taxon>Branchiopoda</taxon>
        <taxon>Diplostraca</taxon>
        <taxon>Cladocera</taxon>
        <taxon>Anomopoda</taxon>
        <taxon>Daphniidae</taxon>
        <taxon>Daphnia</taxon>
    </lineage>
</organism>
<dbReference type="OrthoDB" id="60477at2759"/>